<accession>A0A0A9E9H5</accession>
<dbReference type="EMBL" id="GBRH01202232">
    <property type="protein sequence ID" value="JAD95663.1"/>
    <property type="molecule type" value="Transcribed_RNA"/>
</dbReference>
<feature type="compositionally biased region" description="Basic and acidic residues" evidence="1">
    <location>
        <begin position="16"/>
        <end position="26"/>
    </location>
</feature>
<reference evidence="2" key="2">
    <citation type="journal article" date="2015" name="Data Brief">
        <title>Shoot transcriptome of the giant reed, Arundo donax.</title>
        <authorList>
            <person name="Barrero R.A."/>
            <person name="Guerrero F.D."/>
            <person name="Moolhuijzen P."/>
            <person name="Goolsby J.A."/>
            <person name="Tidwell J."/>
            <person name="Bellgard S.E."/>
            <person name="Bellgard M.I."/>
        </authorList>
    </citation>
    <scope>NUCLEOTIDE SEQUENCE</scope>
    <source>
        <tissue evidence="2">Shoot tissue taken approximately 20 cm above the soil surface</tissue>
    </source>
</reference>
<proteinExistence type="predicted"/>
<feature type="region of interest" description="Disordered" evidence="1">
    <location>
        <begin position="1"/>
        <end position="38"/>
    </location>
</feature>
<protein>
    <submittedName>
        <fullName evidence="2">Uncharacterized protein</fullName>
    </submittedName>
</protein>
<evidence type="ECO:0000313" key="2">
    <source>
        <dbReference type="EMBL" id="JAD95663.1"/>
    </source>
</evidence>
<name>A0A0A9E9H5_ARUDO</name>
<sequence>MLQDGAPRKQNKKERKKESREQEKPHYVNQDKSFTWFA</sequence>
<reference evidence="2" key="1">
    <citation type="submission" date="2014-09" db="EMBL/GenBank/DDBJ databases">
        <authorList>
            <person name="Magalhaes I.L.F."/>
            <person name="Oliveira U."/>
            <person name="Santos F.R."/>
            <person name="Vidigal T.H.D.A."/>
            <person name="Brescovit A.D."/>
            <person name="Santos A.J."/>
        </authorList>
    </citation>
    <scope>NUCLEOTIDE SEQUENCE</scope>
    <source>
        <tissue evidence="2">Shoot tissue taken approximately 20 cm above the soil surface</tissue>
    </source>
</reference>
<organism evidence="2">
    <name type="scientific">Arundo donax</name>
    <name type="common">Giant reed</name>
    <name type="synonym">Donax arundinaceus</name>
    <dbReference type="NCBI Taxonomy" id="35708"/>
    <lineage>
        <taxon>Eukaryota</taxon>
        <taxon>Viridiplantae</taxon>
        <taxon>Streptophyta</taxon>
        <taxon>Embryophyta</taxon>
        <taxon>Tracheophyta</taxon>
        <taxon>Spermatophyta</taxon>
        <taxon>Magnoliopsida</taxon>
        <taxon>Liliopsida</taxon>
        <taxon>Poales</taxon>
        <taxon>Poaceae</taxon>
        <taxon>PACMAD clade</taxon>
        <taxon>Arundinoideae</taxon>
        <taxon>Arundineae</taxon>
        <taxon>Arundo</taxon>
    </lineage>
</organism>
<dbReference type="AlphaFoldDB" id="A0A0A9E9H5"/>
<evidence type="ECO:0000256" key="1">
    <source>
        <dbReference type="SAM" id="MobiDB-lite"/>
    </source>
</evidence>